<evidence type="ECO:0000313" key="3">
    <source>
        <dbReference type="Proteomes" id="UP000466442"/>
    </source>
</evidence>
<comment type="caution">
    <text evidence="2">The sequence shown here is derived from an EMBL/GenBank/DDBJ whole genome shotgun (WGS) entry which is preliminary data.</text>
</comment>
<dbReference type="EMBL" id="WIXP02000001">
    <property type="protein sequence ID" value="KAF6216418.1"/>
    <property type="molecule type" value="Genomic_DNA"/>
</dbReference>
<reference evidence="2" key="1">
    <citation type="journal article" date="2021" name="Mol. Ecol. Resour.">
        <title>Apolygus lucorum genome provides insights into omnivorousness and mesophyll feeding.</title>
        <authorList>
            <person name="Liu Y."/>
            <person name="Liu H."/>
            <person name="Wang H."/>
            <person name="Huang T."/>
            <person name="Liu B."/>
            <person name="Yang B."/>
            <person name="Yin L."/>
            <person name="Li B."/>
            <person name="Zhang Y."/>
            <person name="Zhang S."/>
            <person name="Jiang F."/>
            <person name="Zhang X."/>
            <person name="Ren Y."/>
            <person name="Wang B."/>
            <person name="Wang S."/>
            <person name="Lu Y."/>
            <person name="Wu K."/>
            <person name="Fan W."/>
            <person name="Wang G."/>
        </authorList>
    </citation>
    <scope>NUCLEOTIDE SEQUENCE</scope>
    <source>
        <strain evidence="2">12Hb</strain>
    </source>
</reference>
<dbReference type="Proteomes" id="UP000466442">
    <property type="component" value="Linkage Group LG1"/>
</dbReference>
<feature type="compositionally biased region" description="Basic and acidic residues" evidence="1">
    <location>
        <begin position="227"/>
        <end position="237"/>
    </location>
</feature>
<evidence type="ECO:0000256" key="1">
    <source>
        <dbReference type="SAM" id="MobiDB-lite"/>
    </source>
</evidence>
<sequence>MEQTSPCKHNSAMSRLFSHLIDDLKHHTDELLELCKDNKDLKKAKKLEGLYGRYHEDFVQLVKFLSIQQDVSDGSEGECIGEATLNESEVCKKNVPSHSMDFNVNAPCFIPFNTECSTSDEVEMDCLTQWGHEEHLPTWHGPVLHAHPWASHFHLSQHHPNSTYSGFHNTMSIPLVAYPFYHGNLPLLPMHNYNPGEEGYTNYGQRRHCGQYRRKHESKKAVSHSSSKSERRAERINESLPGLLTSKQTGNVSSGVLDEKTSQSQVNTAVTESDEITESPDVATRIKGTVNPERPIPDMPSLMDDERLRDFPALSQTTAGRKIRVKKIPRAKFSSKLKFSIHDLFKTYENPDDTNRSKKEKNLSYSYRREKTPRASVYVENCPCKNQNNLFNHGRTMYEKLREEVLDEADGWKKVKPRFHRNRDNLKQVSVKANLLGTHSCQVCQSTYHRRFESSKPNKRVNIRRNSHLSSKQYGSPRNNCSRDSVTTHILDLHYKNMLVSPHITHRSGKLNNVSKNERVSFVESNMVSSVPGFIEERELLDTLSKSHDPFPPFLDGNCVDGSITDNQDLDNSACDDMGGTSSLLLSPILDDDLIIQNSIPTLSTTVSVSSIVDNEEDCNTDSQNNMDLSGELCVDDDNIVNDTIPVVEDAQDMHEEFMKYLNCSTWPTQMDEIDKFESMIAGNNPSDPVLMYPSVSVEQFTEFIQRHPDEAQAFRREITFKLKKIRETESKQQQAYEKRLELLKSKTDKVRGFVQKVKDVQLAQDRLALKRKHQIDEKLRKAEENRKNYLSIIRRKAHDEEEKLKEIAFINELEAQNRRHDSLALRQEHEERLQCIIDERQRRVEEKAAKEAAAEERRRIIEAERQQKLQKIAEARRLKELTIDRKHQERETQRLETAREKAREREERLQARDAAQRATAEELQKRIQQKQEDSARRHQENIESVRQRALEVGLHRSLEESVNISPVSKTEEPVAAEASVFQDDPELLKLKSLKKKRLRKIRTRLTSKVSEFLSNYQFQESNAYPFSRILDDIKQMSNTLDTGELGPKLLALKDSLLKNHKTESSTFVSFTDCKGFLTLCGILKGYVSPSARTVNNTQDINVISTIVDIYKSAFCDCDYGSHLYVVKSNEIMALIDILRVAVAGLHSNGKWIKVCETLLILITSILERRSDSEGKDEPVIRNSLTDICVYAVNAGLIDKIISVFQYVVKNESTMQFVTIIPGCVNFFKSMLNPRYKTPDLINTLVSTDCFGTVPLMYEGLQKTGNCDGLPSYVNPIICLMLKFAELDLLKFQDALGSDGMALQIRAIASHLLNYAKVLPMNDLLQSMILLVGNFAMRNIKNQTLLQSGQQPTVLQQLVTLPFIYFCDQAYTDYLFPTLYVCSYNNPTNKAIVENDMSFSQLEDYVNSERGKKNSMMQLFHELKQR</sequence>
<name>A0A8S9Y7D0_APOLU</name>
<feature type="region of interest" description="Disordered" evidence="1">
    <location>
        <begin position="888"/>
        <end position="941"/>
    </location>
</feature>
<keyword evidence="3" id="KW-1185">Reference proteome</keyword>
<protein>
    <recommendedName>
        <fullName evidence="4">S phase cyclin A-associated protein in the endoplasmic reticulum N-terminal domain-containing protein</fullName>
    </recommendedName>
</protein>
<feature type="compositionally biased region" description="Polar residues" evidence="1">
    <location>
        <begin position="262"/>
        <end position="271"/>
    </location>
</feature>
<dbReference type="PANTHER" id="PTHR31434:SF2">
    <property type="entry name" value="S PHASE CYCLIN A-ASSOCIATED PROTEIN IN THE ENDOPLASMIC RETICULUM"/>
    <property type="match status" value="1"/>
</dbReference>
<feature type="region of interest" description="Disordered" evidence="1">
    <location>
        <begin position="210"/>
        <end position="277"/>
    </location>
</feature>
<feature type="compositionally biased region" description="Basic residues" evidence="1">
    <location>
        <begin position="210"/>
        <end position="222"/>
    </location>
</feature>
<organism evidence="2 3">
    <name type="scientific">Apolygus lucorum</name>
    <name type="common">Small green plant bug</name>
    <name type="synonym">Lygocoris lucorum</name>
    <dbReference type="NCBI Taxonomy" id="248454"/>
    <lineage>
        <taxon>Eukaryota</taxon>
        <taxon>Metazoa</taxon>
        <taxon>Ecdysozoa</taxon>
        <taxon>Arthropoda</taxon>
        <taxon>Hexapoda</taxon>
        <taxon>Insecta</taxon>
        <taxon>Pterygota</taxon>
        <taxon>Neoptera</taxon>
        <taxon>Paraneoptera</taxon>
        <taxon>Hemiptera</taxon>
        <taxon>Heteroptera</taxon>
        <taxon>Panheteroptera</taxon>
        <taxon>Cimicomorpha</taxon>
        <taxon>Miridae</taxon>
        <taxon>Mirini</taxon>
        <taxon>Apolygus</taxon>
    </lineage>
</organism>
<accession>A0A8S9Y7D0</accession>
<dbReference type="OrthoDB" id="71500at2759"/>
<evidence type="ECO:0000313" key="2">
    <source>
        <dbReference type="EMBL" id="KAF6216418.1"/>
    </source>
</evidence>
<feature type="compositionally biased region" description="Polar residues" evidence="1">
    <location>
        <begin position="245"/>
        <end position="254"/>
    </location>
</feature>
<gene>
    <name evidence="2" type="ORF">GE061_000760</name>
</gene>
<dbReference type="PANTHER" id="PTHR31434">
    <property type="entry name" value="S PHASE CYCLIN A-ASSOCIATED PROTEIN IN THE ENDOPLASMIC RETICULUM"/>
    <property type="match status" value="1"/>
</dbReference>
<evidence type="ECO:0008006" key="4">
    <source>
        <dbReference type="Google" id="ProtNLM"/>
    </source>
</evidence>
<proteinExistence type="predicted"/>